<gene>
    <name evidence="2" type="ORF">OH818_12330</name>
</gene>
<sequence>MSDRTILMTGMFDMDNYGDLLFPLVAAHRLQPAGFQVQPVAPSAHRPAFSDALIPIATAEMLAGETEAAGILVGGGYIIHAGSTDFLDHYRASDVGPSAGVGLWLGAALAGALQGLPVAWNAPGVPHPFTSRQARLIGPMLAGLAYRSVRDDGSARLIGAPADLPLAVVPDPIIDLPRLWPRAGLADDFRSLLARNGLSGDARLLAVHVRNRSMKGLEPAWLGAEIGRFAAARGLTPMLIGIGASHDDPAVARSLAPFLGVPHLLLDEAESLREITAALAHSRFYLGASLHGYVVSTAYGVPGVLVGRPAYHKFSGFLAHTGREGDLAGSWPQAFAIAETFGPDTDPRPPAAAHEALDTHWQAIVAAFEAPAPRGGDFALALLKSGLASEGPGWALDPFLNRRMRASPGAEGEQTHGRW</sequence>
<dbReference type="GO" id="GO:0016740">
    <property type="term" value="F:transferase activity"/>
    <property type="evidence" value="ECO:0007669"/>
    <property type="project" value="UniProtKB-KW"/>
</dbReference>
<dbReference type="RefSeq" id="WP_268883250.1">
    <property type="nucleotide sequence ID" value="NZ_CP114029.1"/>
</dbReference>
<evidence type="ECO:0000259" key="1">
    <source>
        <dbReference type="Pfam" id="PF04230"/>
    </source>
</evidence>
<dbReference type="InterPro" id="IPR007345">
    <property type="entry name" value="Polysacch_pyruvyl_Trfase"/>
</dbReference>
<protein>
    <submittedName>
        <fullName evidence="2">Polysaccharide pyruvyl transferase family protein</fullName>
    </submittedName>
</protein>
<name>A0ABY7C3R0_9HYPH</name>
<feature type="domain" description="Polysaccharide pyruvyl transferase" evidence="1">
    <location>
        <begin position="16"/>
        <end position="307"/>
    </location>
</feature>
<reference evidence="2" key="1">
    <citation type="submission" date="2022-12" db="EMBL/GenBank/DDBJ databases">
        <title>Jiella pelagia sp. nov., isolated from phosphonate enriched culture of Northwest Pacific surface seawater.</title>
        <authorList>
            <person name="Shin D.Y."/>
            <person name="Hwang C.Y."/>
        </authorList>
    </citation>
    <scope>NUCLEOTIDE SEQUENCE</scope>
    <source>
        <strain evidence="2">HL-NP1</strain>
    </source>
</reference>
<organism evidence="2 3">
    <name type="scientific">Jiella pelagia</name>
    <dbReference type="NCBI Taxonomy" id="2986949"/>
    <lineage>
        <taxon>Bacteria</taxon>
        <taxon>Pseudomonadati</taxon>
        <taxon>Pseudomonadota</taxon>
        <taxon>Alphaproteobacteria</taxon>
        <taxon>Hyphomicrobiales</taxon>
        <taxon>Aurantimonadaceae</taxon>
        <taxon>Jiella</taxon>
    </lineage>
</organism>
<evidence type="ECO:0000313" key="3">
    <source>
        <dbReference type="Proteomes" id="UP001164020"/>
    </source>
</evidence>
<evidence type="ECO:0000313" key="2">
    <source>
        <dbReference type="EMBL" id="WAP70726.1"/>
    </source>
</evidence>
<dbReference type="Proteomes" id="UP001164020">
    <property type="component" value="Chromosome"/>
</dbReference>
<dbReference type="Pfam" id="PF04230">
    <property type="entry name" value="PS_pyruv_trans"/>
    <property type="match status" value="1"/>
</dbReference>
<keyword evidence="2" id="KW-0808">Transferase</keyword>
<dbReference type="EMBL" id="CP114029">
    <property type="protein sequence ID" value="WAP70726.1"/>
    <property type="molecule type" value="Genomic_DNA"/>
</dbReference>
<keyword evidence="3" id="KW-1185">Reference proteome</keyword>
<accession>A0ABY7C3R0</accession>
<proteinExistence type="predicted"/>